<dbReference type="GeneTree" id="ENSGT00940000165023"/>
<accession>A0A8C5M622</accession>
<dbReference type="Proteomes" id="UP000694569">
    <property type="component" value="Unplaced"/>
</dbReference>
<dbReference type="Ensembl" id="ENSLLET00000009618.1">
    <property type="protein sequence ID" value="ENSLLEP00000009260.1"/>
    <property type="gene ID" value="ENSLLEG00000005912.1"/>
</dbReference>
<dbReference type="PANTHER" id="PTHR31635">
    <property type="entry name" value="REVERSE TRANSCRIPTASE DOMAIN-CONTAINING PROTEIN-RELATED"/>
    <property type="match status" value="1"/>
</dbReference>
<evidence type="ECO:0000259" key="1">
    <source>
        <dbReference type="PROSITE" id="PS50878"/>
    </source>
</evidence>
<organism evidence="2 3">
    <name type="scientific">Leptobrachium leishanense</name>
    <name type="common">Leishan spiny toad</name>
    <dbReference type="NCBI Taxonomy" id="445787"/>
    <lineage>
        <taxon>Eukaryota</taxon>
        <taxon>Metazoa</taxon>
        <taxon>Chordata</taxon>
        <taxon>Craniata</taxon>
        <taxon>Vertebrata</taxon>
        <taxon>Euteleostomi</taxon>
        <taxon>Amphibia</taxon>
        <taxon>Batrachia</taxon>
        <taxon>Anura</taxon>
        <taxon>Pelobatoidea</taxon>
        <taxon>Megophryidae</taxon>
        <taxon>Leptobrachium</taxon>
    </lineage>
</organism>
<keyword evidence="3" id="KW-1185">Reference proteome</keyword>
<name>A0A8C5M622_9ANUR</name>
<evidence type="ECO:0000313" key="2">
    <source>
        <dbReference type="Ensembl" id="ENSLLEP00000009260.1"/>
    </source>
</evidence>
<evidence type="ECO:0000313" key="3">
    <source>
        <dbReference type="Proteomes" id="UP000694569"/>
    </source>
</evidence>
<dbReference type="InterPro" id="IPR043502">
    <property type="entry name" value="DNA/RNA_pol_sf"/>
</dbReference>
<dbReference type="OrthoDB" id="416119at2759"/>
<feature type="domain" description="Reverse transcriptase" evidence="1">
    <location>
        <begin position="248"/>
        <end position="522"/>
    </location>
</feature>
<protein>
    <recommendedName>
        <fullName evidence="1">Reverse transcriptase domain-containing protein</fullName>
    </recommendedName>
</protein>
<dbReference type="Pfam" id="PF00078">
    <property type="entry name" value="RVT_1"/>
    <property type="match status" value="1"/>
</dbReference>
<sequence length="1015" mass="114449">MLSNSVLVAEIDTCLRTFFEENDSPDLPNPTIWEAHKAVVRGALISRATALKRTRSSLIQNLINDIRSLELLHHTSALDSDYEQLTSKRKELNDLLNSDIRFAAQKAKCHFALLENKPGRLLARILRKRQNASYIARIKLPDGTFSSRPDHILNAFPHFYQNLYDMDQMPSSGPSTTTIAAYLSNTVTRTLSPAMIDLLDAPVTSDELLSVLRNLKRGKCPGPDGLPAEYYRTFSSTLTPKLLSLFSTIRDGVKFHTHTLSATIAVICKPGKEGTDVRSYRPISLLNTDLKILAKVLAVRLAPLLPSLIHPDQVGFVPGREARDATTRVLGAIGLARRLRKGLLLLSTDAEKAFDRVRWSFMFAVLQRIGSGDCFLSWIRALYDNPTARVRANGALSATFDIHNGTRQGCPLSPLLFSLTLEPLLTTIRNNIDIKGLDGQHSCHKISAYADDLLFLITDPSTSLPAITAVLETYGEVSGYRINRDKSEFLNITLDQTAIRRIRHAYPFRYCAHQMKYLGVWLAPSTKHILESNFFAILKTFRSDLSEWNGRMISWLGRIAALKMNLLPRLLYLFGALPIMVPLTFFTALRTALLKFIWPTGRPRVSFATLCKPKHRGGLALPDSRRYYLSSHLTRLIDWSAEHSNKRWLDLESALAGYPLWTLPWLPPGSFQVARADPDPVSATLRLWHKYKLTYGLSTAISPLLPLVHNPSLPGGIRPSLRTRLTEGSRLRAIDLPSDGNLEVLPTTSPRGPLSPLDSFNFLQIKSYLRSLHSGYSLGRQLLPFELLCQAGTSLTHGISALYSLLQAADATIPTFFSRWDRELAIVIPEEKWTQTFVLIHKGSCAARIQETSYKIAAFWYRSPSFLHQVYPSTASECWRCELESGTYLHIWWSCPNLGSYWTHIRDIILQVTDVNLPLTPECFLLLHIPLSLKVLKRSVLLLMLFASRALIPTLWKSTRSPSMDDWIRRVEEYRSVDLLDAEHRGKSADSARKWYHWERFTASNRASHAVTHTG</sequence>
<dbReference type="InterPro" id="IPR000477">
    <property type="entry name" value="RT_dom"/>
</dbReference>
<dbReference type="CDD" id="cd01650">
    <property type="entry name" value="RT_nLTR_like"/>
    <property type="match status" value="1"/>
</dbReference>
<dbReference type="PANTHER" id="PTHR31635:SF196">
    <property type="entry name" value="REVERSE TRANSCRIPTASE DOMAIN-CONTAINING PROTEIN-RELATED"/>
    <property type="match status" value="1"/>
</dbReference>
<reference evidence="2" key="1">
    <citation type="submission" date="2025-08" db="UniProtKB">
        <authorList>
            <consortium name="Ensembl"/>
        </authorList>
    </citation>
    <scope>IDENTIFICATION</scope>
</reference>
<reference evidence="2" key="2">
    <citation type="submission" date="2025-09" db="UniProtKB">
        <authorList>
            <consortium name="Ensembl"/>
        </authorList>
    </citation>
    <scope>IDENTIFICATION</scope>
</reference>
<dbReference type="PROSITE" id="PS50878">
    <property type="entry name" value="RT_POL"/>
    <property type="match status" value="1"/>
</dbReference>
<proteinExistence type="predicted"/>
<dbReference type="SUPFAM" id="SSF56672">
    <property type="entry name" value="DNA/RNA polymerases"/>
    <property type="match status" value="1"/>
</dbReference>
<dbReference type="AlphaFoldDB" id="A0A8C5M622"/>